<dbReference type="Proteomes" id="UP000317550">
    <property type="component" value="Chromosome"/>
</dbReference>
<keyword evidence="3" id="KW-0378">Hydrolase</keyword>
<evidence type="ECO:0000313" key="8">
    <source>
        <dbReference type="Proteomes" id="UP000317550"/>
    </source>
</evidence>
<evidence type="ECO:0000256" key="1">
    <source>
        <dbReference type="ARBA" id="ARBA00008683"/>
    </source>
</evidence>
<dbReference type="CDD" id="cd07023">
    <property type="entry name" value="S49_Sppa_N_C"/>
    <property type="match status" value="1"/>
</dbReference>
<gene>
    <name evidence="7" type="ORF">FNU76_18535</name>
</gene>
<feature type="domain" description="Peptidase S49" evidence="6">
    <location>
        <begin position="134"/>
        <end position="279"/>
    </location>
</feature>
<dbReference type="Gene3D" id="6.20.330.10">
    <property type="match status" value="1"/>
</dbReference>
<dbReference type="SUPFAM" id="SSF52096">
    <property type="entry name" value="ClpP/crotonase"/>
    <property type="match status" value="1"/>
</dbReference>
<dbReference type="AlphaFoldDB" id="A0A516SJ44"/>
<evidence type="ECO:0000313" key="7">
    <source>
        <dbReference type="EMBL" id="QDQ28182.1"/>
    </source>
</evidence>
<keyword evidence="5" id="KW-0472">Membrane</keyword>
<dbReference type="InterPro" id="IPR047272">
    <property type="entry name" value="S49_SppA_C"/>
</dbReference>
<dbReference type="OrthoDB" id="9764363at2"/>
<organism evidence="7 8">
    <name type="scientific">Chitinimonas arctica</name>
    <dbReference type="NCBI Taxonomy" id="2594795"/>
    <lineage>
        <taxon>Bacteria</taxon>
        <taxon>Pseudomonadati</taxon>
        <taxon>Pseudomonadota</taxon>
        <taxon>Betaproteobacteria</taxon>
        <taxon>Neisseriales</taxon>
        <taxon>Chitinibacteraceae</taxon>
        <taxon>Chitinimonas</taxon>
    </lineage>
</organism>
<protein>
    <submittedName>
        <fullName evidence="7">S49 family peptidase</fullName>
    </submittedName>
</protein>
<evidence type="ECO:0000256" key="2">
    <source>
        <dbReference type="ARBA" id="ARBA00022670"/>
    </source>
</evidence>
<keyword evidence="5" id="KW-0812">Transmembrane</keyword>
<keyword evidence="8" id="KW-1185">Reference proteome</keyword>
<evidence type="ECO:0000256" key="5">
    <source>
        <dbReference type="SAM" id="Phobius"/>
    </source>
</evidence>
<reference evidence="8" key="1">
    <citation type="submission" date="2019-07" db="EMBL/GenBank/DDBJ databases">
        <title>Chitinimonas sp. nov., isolated from Ny-Alesund, arctica soil.</title>
        <authorList>
            <person name="Xu Q."/>
            <person name="Peng F."/>
        </authorList>
    </citation>
    <scope>NUCLEOTIDE SEQUENCE [LARGE SCALE GENOMIC DNA]</scope>
    <source>
        <strain evidence="8">R3-44</strain>
    </source>
</reference>
<name>A0A516SJ44_9NEIS</name>
<dbReference type="PANTHER" id="PTHR42987:SF8">
    <property type="entry name" value="PROTEINASE"/>
    <property type="match status" value="1"/>
</dbReference>
<dbReference type="InterPro" id="IPR029045">
    <property type="entry name" value="ClpP/crotonase-like_dom_sf"/>
</dbReference>
<dbReference type="GO" id="GO:0008236">
    <property type="term" value="F:serine-type peptidase activity"/>
    <property type="evidence" value="ECO:0007669"/>
    <property type="project" value="UniProtKB-KW"/>
</dbReference>
<dbReference type="Pfam" id="PF01343">
    <property type="entry name" value="Peptidase_S49"/>
    <property type="match status" value="1"/>
</dbReference>
<dbReference type="PANTHER" id="PTHR42987">
    <property type="entry name" value="PEPTIDASE S49"/>
    <property type="match status" value="1"/>
</dbReference>
<evidence type="ECO:0000259" key="6">
    <source>
        <dbReference type="Pfam" id="PF01343"/>
    </source>
</evidence>
<evidence type="ECO:0000256" key="4">
    <source>
        <dbReference type="ARBA" id="ARBA00022825"/>
    </source>
</evidence>
<keyword evidence="5" id="KW-1133">Transmembrane helix</keyword>
<comment type="similarity">
    <text evidence="1">Belongs to the peptidase S49 family.</text>
</comment>
<keyword evidence="4" id="KW-0720">Serine protease</keyword>
<keyword evidence="2" id="KW-0645">Protease</keyword>
<accession>A0A516SJ44</accession>
<dbReference type="Gene3D" id="3.90.226.10">
    <property type="entry name" value="2-enoyl-CoA Hydratase, Chain A, domain 1"/>
    <property type="match status" value="1"/>
</dbReference>
<dbReference type="InterPro" id="IPR002142">
    <property type="entry name" value="Peptidase_S49"/>
</dbReference>
<evidence type="ECO:0000256" key="3">
    <source>
        <dbReference type="ARBA" id="ARBA00022801"/>
    </source>
</evidence>
<dbReference type="RefSeq" id="WP_144279569.1">
    <property type="nucleotide sequence ID" value="NZ_CP041730.1"/>
</dbReference>
<proteinExistence type="inferred from homology"/>
<dbReference type="GO" id="GO:0006508">
    <property type="term" value="P:proteolysis"/>
    <property type="evidence" value="ECO:0007669"/>
    <property type="project" value="UniProtKB-KW"/>
</dbReference>
<feature type="transmembrane region" description="Helical" evidence="5">
    <location>
        <begin position="33"/>
        <end position="53"/>
    </location>
</feature>
<dbReference type="EMBL" id="CP041730">
    <property type="protein sequence ID" value="QDQ28182.1"/>
    <property type="molecule type" value="Genomic_DNA"/>
</dbReference>
<sequence>MNEQQDPTWERQVLEKLVVTALKEQRKGRNWGIFFKLAGFTWLFLVLLLIVTWRFGDRAEAGTTGPHTALIDLTGVIAAGENANADNVNEGLRNAFKDKNTKGVILRINSPGGSPVQAGQINDEIQRQRKLHPDIPLYVVVDDICASGGYYVAVAADKIFVDKASLVGSIGVLMDGFGFTGAMDKLGVERRLLTAGANKGFLDPFSPQSDTQVQFAKQMLTEVHEQFIGVVRKGRGKRLKETPDMFSGLVWSGEKSVAMGLADDFGNADSVARDVIKAAEIVDFTPREDWAQRFARSIGASAGAKLGSYFDMKLK</sequence>
<dbReference type="KEGG" id="cari:FNU76_18535"/>